<dbReference type="OrthoDB" id="1274006at2"/>
<reference evidence="1 2" key="1">
    <citation type="journal article" date="2006" name="Int. J. Syst. Evol. Microbiol.">
        <title>Chryseobacterium hispanicum sp. nov., isolated from the drinking water distribution system of Sevilla, Spain.</title>
        <authorList>
            <person name="Gallego V."/>
            <person name="Garcia M.T."/>
            <person name="Ventosa A."/>
        </authorList>
    </citation>
    <scope>NUCLEOTIDE SEQUENCE [LARGE SCALE GENOMIC DNA]</scope>
    <source>
        <strain evidence="1 2">KCTC 22104</strain>
    </source>
</reference>
<dbReference type="RefSeq" id="WP_116033178.1">
    <property type="nucleotide sequence ID" value="NZ_JBHLVV010000085.1"/>
</dbReference>
<gene>
    <name evidence="1" type="ORF">DRF58_04110</name>
</gene>
<accession>A0A3D9D2A5</accession>
<dbReference type="AlphaFoldDB" id="A0A3D9D2A5"/>
<dbReference type="Proteomes" id="UP000256326">
    <property type="component" value="Unassembled WGS sequence"/>
</dbReference>
<comment type="caution">
    <text evidence="1">The sequence shown here is derived from an EMBL/GenBank/DDBJ whole genome shotgun (WGS) entry which is preliminary data.</text>
</comment>
<protein>
    <submittedName>
        <fullName evidence="1">Uncharacterized protein</fullName>
    </submittedName>
</protein>
<sequence>MKKISIFLSVIFLVLIKAQTVSDYKYILIPQEFNDFKDNKDYGLGIIMEKSLKGKKYVVLSETKTSWPAEALTNPCKVLATDVLNDKSMFRNKIILNFKDCNNQVVFTEKGSSTIKEFEPGFQDALKQGLAKVPISNPSATIEKIAESKPVEEIKKVDDVKVAQSPAAQKYKNGSLSLQRIQIDNSQFILVDGNSSVPFATFRATTKQDVFRVKLASGVSTIGYYENGNIVIEIPKNNDEFSKEVFSVN</sequence>
<evidence type="ECO:0000313" key="1">
    <source>
        <dbReference type="EMBL" id="REC72140.1"/>
    </source>
</evidence>
<name>A0A3D9D2A5_9FLAO</name>
<proteinExistence type="predicted"/>
<keyword evidence="2" id="KW-1185">Reference proteome</keyword>
<organism evidence="1 2">
    <name type="scientific">Epilithonimonas hispanica</name>
    <dbReference type="NCBI Taxonomy" id="358687"/>
    <lineage>
        <taxon>Bacteria</taxon>
        <taxon>Pseudomonadati</taxon>
        <taxon>Bacteroidota</taxon>
        <taxon>Flavobacteriia</taxon>
        <taxon>Flavobacteriales</taxon>
        <taxon>Weeksellaceae</taxon>
        <taxon>Chryseobacterium group</taxon>
        <taxon>Epilithonimonas</taxon>
    </lineage>
</organism>
<dbReference type="EMBL" id="QNUG01000006">
    <property type="protein sequence ID" value="REC72140.1"/>
    <property type="molecule type" value="Genomic_DNA"/>
</dbReference>
<evidence type="ECO:0000313" key="2">
    <source>
        <dbReference type="Proteomes" id="UP000256326"/>
    </source>
</evidence>